<dbReference type="InParanoid" id="A0A2R5G7V7"/>
<feature type="compositionally biased region" description="Basic and acidic residues" evidence="7">
    <location>
        <begin position="402"/>
        <end position="414"/>
    </location>
</feature>
<dbReference type="PROSITE" id="PS51471">
    <property type="entry name" value="FE2OG_OXY"/>
    <property type="match status" value="1"/>
</dbReference>
<evidence type="ECO:0000256" key="3">
    <source>
        <dbReference type="ARBA" id="ARBA00022896"/>
    </source>
</evidence>
<keyword evidence="10" id="KW-1185">Reference proteome</keyword>
<keyword evidence="5" id="KW-0560">Oxidoreductase</keyword>
<dbReference type="GO" id="GO:0071456">
    <property type="term" value="P:cellular response to hypoxia"/>
    <property type="evidence" value="ECO:0007669"/>
    <property type="project" value="TreeGrafter"/>
</dbReference>
<dbReference type="GO" id="GO:0031418">
    <property type="term" value="F:L-ascorbic acid binding"/>
    <property type="evidence" value="ECO:0007669"/>
    <property type="project" value="UniProtKB-KW"/>
</dbReference>
<organism evidence="9 10">
    <name type="scientific">Hondaea fermentalgiana</name>
    <dbReference type="NCBI Taxonomy" id="2315210"/>
    <lineage>
        <taxon>Eukaryota</taxon>
        <taxon>Sar</taxon>
        <taxon>Stramenopiles</taxon>
        <taxon>Bigyra</taxon>
        <taxon>Labyrinthulomycetes</taxon>
        <taxon>Thraustochytrida</taxon>
        <taxon>Thraustochytriidae</taxon>
        <taxon>Hondaea</taxon>
    </lineage>
</organism>
<evidence type="ECO:0000256" key="1">
    <source>
        <dbReference type="ARBA" id="ARBA00001961"/>
    </source>
</evidence>
<keyword evidence="3" id="KW-0847">Vitamin C</keyword>
<sequence>MDGVARGMADASMADGEQKGKGSPCKLLALPGSAFGLVMGFLDAREAQALRTSCRVFALVTAHLMRAASACYDVHDADDFLRRPTIAVVHPWVALCKRYSSLSPYTAQEWDILVQLAFLRGKLSALLLYRSTQQIGSMVVDTLCMKLLPPEFSDLILQSSEACISALDIPPALLDAARSCQRQVYLGAVNSSIHSGAGNDVDDEDLDDVDDVDEDLEHADGEMKANGTDDLMEDSSSMGDWRTDNAKRSPRGASRQSREQHGDAMSIPRTRSRSEGEEDEDMAPSDETGAKSGHRGQGQEQQQKCQQRQLHKAHDASTDDGDVEMAVSESAAEQQQHEKLAASAGSRSTSTGTKGFPAAAATSFASRSNSRNSTISKEAVAPQNIGCSSSSVSSGLKNSTHSKNEDAAFREQDKLQSASVGENDFDPEDAESEEVAERLAILSGSSRSEDFYHQKQDALNAIVNLVENQFAFCSRVLRFPLWNAACSVAEATQNKILTSERVASLYTNGFCIIDDFISEGAVRAVFQRCVDFVKMTNSVLNLPADELEKLGLPEPSSFFMMRGDPPSARGDCLLWLNREVPPGSKPPFSGVMDQFTLLYEELGSVVKLQGGREAQLAFYPDQGESYRRHRDATPDDATKITDNRRISAICYCNPNWDESHGGKPVLDLRPLPGRLVVFLSGLLDHEVRPSFHGRVAITNWFW</sequence>
<evidence type="ECO:0000256" key="7">
    <source>
        <dbReference type="SAM" id="MobiDB-lite"/>
    </source>
</evidence>
<protein>
    <submittedName>
        <fullName evidence="9">Egl nine-like 2</fullName>
    </submittedName>
</protein>
<dbReference type="Pfam" id="PF13640">
    <property type="entry name" value="2OG-FeII_Oxy_3"/>
    <property type="match status" value="1"/>
</dbReference>
<feature type="compositionally biased region" description="Polar residues" evidence="7">
    <location>
        <begin position="363"/>
        <end position="376"/>
    </location>
</feature>
<keyword evidence="2" id="KW-0479">Metal-binding</keyword>
<evidence type="ECO:0000256" key="6">
    <source>
        <dbReference type="ARBA" id="ARBA00023004"/>
    </source>
</evidence>
<gene>
    <name evidence="9" type="ORF">FCC1311_033552</name>
</gene>
<comment type="cofactor">
    <cofactor evidence="1">
        <name>L-ascorbate</name>
        <dbReference type="ChEBI" id="CHEBI:38290"/>
    </cofactor>
</comment>
<evidence type="ECO:0000259" key="8">
    <source>
        <dbReference type="PROSITE" id="PS51471"/>
    </source>
</evidence>
<dbReference type="PANTHER" id="PTHR12907:SF26">
    <property type="entry name" value="HIF PROLYL HYDROXYLASE, ISOFORM C"/>
    <property type="match status" value="1"/>
</dbReference>
<reference evidence="9 10" key="1">
    <citation type="submission" date="2017-12" db="EMBL/GenBank/DDBJ databases">
        <title>Sequencing, de novo assembly and annotation of complete genome of a new Thraustochytrid species, strain FCC1311.</title>
        <authorList>
            <person name="Sedici K."/>
            <person name="Godart F."/>
            <person name="Aiese Cigliano R."/>
            <person name="Sanseverino W."/>
            <person name="Barakat M."/>
            <person name="Ortet P."/>
            <person name="Marechal E."/>
            <person name="Cagnac O."/>
            <person name="Amato A."/>
        </authorList>
    </citation>
    <scope>NUCLEOTIDE SEQUENCE [LARGE SCALE GENOMIC DNA]</scope>
</reference>
<name>A0A2R5G7V7_9STRA</name>
<dbReference type="GO" id="GO:0031543">
    <property type="term" value="F:peptidyl-proline dioxygenase activity"/>
    <property type="evidence" value="ECO:0007669"/>
    <property type="project" value="TreeGrafter"/>
</dbReference>
<feature type="compositionally biased region" description="Low complexity" evidence="7">
    <location>
        <begin position="341"/>
        <end position="355"/>
    </location>
</feature>
<dbReference type="Gene3D" id="2.60.120.620">
    <property type="entry name" value="q2cbj1_9rhob like domain"/>
    <property type="match status" value="1"/>
</dbReference>
<feature type="region of interest" description="Disordered" evidence="7">
    <location>
        <begin position="218"/>
        <end position="432"/>
    </location>
</feature>
<dbReference type="InterPro" id="IPR006620">
    <property type="entry name" value="Pro_4_hyd_alph"/>
</dbReference>
<dbReference type="AlphaFoldDB" id="A0A2R5G7V7"/>
<feature type="domain" description="Fe2OG dioxygenase" evidence="8">
    <location>
        <begin position="610"/>
        <end position="702"/>
    </location>
</feature>
<feature type="compositionally biased region" description="Acidic residues" evidence="7">
    <location>
        <begin position="423"/>
        <end position="432"/>
    </location>
</feature>
<evidence type="ECO:0000256" key="4">
    <source>
        <dbReference type="ARBA" id="ARBA00022964"/>
    </source>
</evidence>
<dbReference type="Proteomes" id="UP000241890">
    <property type="component" value="Unassembled WGS sequence"/>
</dbReference>
<proteinExistence type="predicted"/>
<dbReference type="PANTHER" id="PTHR12907">
    <property type="entry name" value="EGL NINE HOMOLOG-RELATED"/>
    <property type="match status" value="1"/>
</dbReference>
<feature type="region of interest" description="Disordered" evidence="7">
    <location>
        <begin position="1"/>
        <end position="21"/>
    </location>
</feature>
<dbReference type="GO" id="GO:0008198">
    <property type="term" value="F:ferrous iron binding"/>
    <property type="evidence" value="ECO:0007669"/>
    <property type="project" value="TreeGrafter"/>
</dbReference>
<dbReference type="SMART" id="SM00702">
    <property type="entry name" value="P4Hc"/>
    <property type="match status" value="1"/>
</dbReference>
<evidence type="ECO:0000256" key="5">
    <source>
        <dbReference type="ARBA" id="ARBA00023002"/>
    </source>
</evidence>
<evidence type="ECO:0000313" key="9">
    <source>
        <dbReference type="EMBL" id="GBG27132.1"/>
    </source>
</evidence>
<evidence type="ECO:0000256" key="2">
    <source>
        <dbReference type="ARBA" id="ARBA00022723"/>
    </source>
</evidence>
<dbReference type="InterPro" id="IPR051559">
    <property type="entry name" value="HIF_prolyl_hydroxylases"/>
</dbReference>
<keyword evidence="6" id="KW-0408">Iron</keyword>
<dbReference type="OrthoDB" id="76265at2759"/>
<dbReference type="InterPro" id="IPR044862">
    <property type="entry name" value="Pro_4_hyd_alph_FE2OG_OXY"/>
</dbReference>
<comment type="caution">
    <text evidence="9">The sequence shown here is derived from an EMBL/GenBank/DDBJ whole genome shotgun (WGS) entry which is preliminary data.</text>
</comment>
<keyword evidence="4" id="KW-0223">Dioxygenase</keyword>
<dbReference type="InterPro" id="IPR005123">
    <property type="entry name" value="Oxoglu/Fe-dep_dioxygenase_dom"/>
</dbReference>
<dbReference type="EMBL" id="BEYU01000028">
    <property type="protein sequence ID" value="GBG27132.1"/>
    <property type="molecule type" value="Genomic_DNA"/>
</dbReference>
<accession>A0A2R5G7V7</accession>
<feature type="compositionally biased region" description="Low complexity" evidence="7">
    <location>
        <begin position="298"/>
        <end position="308"/>
    </location>
</feature>
<evidence type="ECO:0000313" key="10">
    <source>
        <dbReference type="Proteomes" id="UP000241890"/>
    </source>
</evidence>